<organism evidence="1 2">
    <name type="scientific">Austropuccinia psidii MF-1</name>
    <dbReference type="NCBI Taxonomy" id="1389203"/>
    <lineage>
        <taxon>Eukaryota</taxon>
        <taxon>Fungi</taxon>
        <taxon>Dikarya</taxon>
        <taxon>Basidiomycota</taxon>
        <taxon>Pucciniomycotina</taxon>
        <taxon>Pucciniomycetes</taxon>
        <taxon>Pucciniales</taxon>
        <taxon>Sphaerophragmiaceae</taxon>
        <taxon>Austropuccinia</taxon>
    </lineage>
</organism>
<dbReference type="Proteomes" id="UP000765509">
    <property type="component" value="Unassembled WGS sequence"/>
</dbReference>
<comment type="caution">
    <text evidence="1">The sequence shown here is derived from an EMBL/GenBank/DDBJ whole genome shotgun (WGS) entry which is preliminary data.</text>
</comment>
<name>A0A9Q3GIM0_9BASI</name>
<evidence type="ECO:0000313" key="2">
    <source>
        <dbReference type="Proteomes" id="UP000765509"/>
    </source>
</evidence>
<sequence length="122" mass="14746">MKSKILYQHAQYEKTGELKPLKIRENKAIKELEINFPPDIQVEKSKYRFSQEKSESEFNWAQFKFQQEELELKKAVEKQNDRQMEESGKKLTKELDALSVRTKLEFEYKNKEFEQIQLKINL</sequence>
<dbReference type="AlphaFoldDB" id="A0A9Q3GIM0"/>
<keyword evidence="2" id="KW-1185">Reference proteome</keyword>
<evidence type="ECO:0000313" key="1">
    <source>
        <dbReference type="EMBL" id="MBW0468848.1"/>
    </source>
</evidence>
<protein>
    <submittedName>
        <fullName evidence="1">Uncharacterized protein</fullName>
    </submittedName>
</protein>
<proteinExistence type="predicted"/>
<dbReference type="EMBL" id="AVOT02001995">
    <property type="protein sequence ID" value="MBW0468848.1"/>
    <property type="molecule type" value="Genomic_DNA"/>
</dbReference>
<gene>
    <name evidence="1" type="ORF">O181_008563</name>
</gene>
<accession>A0A9Q3GIM0</accession>
<reference evidence="1" key="1">
    <citation type="submission" date="2021-03" db="EMBL/GenBank/DDBJ databases">
        <title>Draft genome sequence of rust myrtle Austropuccinia psidii MF-1, a brazilian biotype.</title>
        <authorList>
            <person name="Quecine M.C."/>
            <person name="Pachon D.M.R."/>
            <person name="Bonatelli M.L."/>
            <person name="Correr F.H."/>
            <person name="Franceschini L.M."/>
            <person name="Leite T.F."/>
            <person name="Margarido G.R.A."/>
            <person name="Almeida C.A."/>
            <person name="Ferrarezi J.A."/>
            <person name="Labate C.A."/>
        </authorList>
    </citation>
    <scope>NUCLEOTIDE SEQUENCE</scope>
    <source>
        <strain evidence="1">MF-1</strain>
    </source>
</reference>